<evidence type="ECO:0000256" key="1">
    <source>
        <dbReference type="SAM" id="MobiDB-lite"/>
    </source>
</evidence>
<comment type="caution">
    <text evidence="2">The sequence shown here is derived from an EMBL/GenBank/DDBJ whole genome shotgun (WGS) entry which is preliminary data.</text>
</comment>
<feature type="compositionally biased region" description="Basic and acidic residues" evidence="1">
    <location>
        <begin position="81"/>
        <end position="91"/>
    </location>
</feature>
<dbReference type="Proteomes" id="UP001162060">
    <property type="component" value="Unassembled WGS sequence"/>
</dbReference>
<sequence>MSHIRLPYHIAAHPVQLAQNSLCALYAKCFAHSLLACRCSMKIVYLRAGIVSSLLVHYADRASGFGKAGVTTLGSNIDPPTVKKELRRDDADVNEEEERSVPIDRPSILAEELETITHSVHLPPEGLHTNPSYQPGAWIEKVEKLRERLSEYPSVPSANVHADAAEKRRTELAEWLVRTVDAKSLSNLTGKTLDVFLRNYLEQFVGEANAAFVVFLAKRSPETRATANLIQDAQFDRYARMRVPPEELEKMWRKEAHPDSSAPDYVDEMISEYKQYCRDREIWMRSAQKLSGK</sequence>
<evidence type="ECO:0000313" key="3">
    <source>
        <dbReference type="Proteomes" id="UP001162060"/>
    </source>
</evidence>
<organism evidence="2 3">
    <name type="scientific">Peronospora matthiolae</name>
    <dbReference type="NCBI Taxonomy" id="2874970"/>
    <lineage>
        <taxon>Eukaryota</taxon>
        <taxon>Sar</taxon>
        <taxon>Stramenopiles</taxon>
        <taxon>Oomycota</taxon>
        <taxon>Peronosporomycetes</taxon>
        <taxon>Peronosporales</taxon>
        <taxon>Peronosporaceae</taxon>
        <taxon>Peronospora</taxon>
    </lineage>
</organism>
<protein>
    <submittedName>
        <fullName evidence="2">Uncharacterized protein</fullName>
    </submittedName>
</protein>
<name>A0AAV1V521_9STRA</name>
<evidence type="ECO:0000313" key="2">
    <source>
        <dbReference type="EMBL" id="CAK7941711.1"/>
    </source>
</evidence>
<accession>A0AAV1V521</accession>
<proteinExistence type="predicted"/>
<feature type="region of interest" description="Disordered" evidence="1">
    <location>
        <begin position="76"/>
        <end position="101"/>
    </location>
</feature>
<dbReference type="AlphaFoldDB" id="A0AAV1V521"/>
<dbReference type="EMBL" id="CAKLBY020000264">
    <property type="protein sequence ID" value="CAK7941711.1"/>
    <property type="molecule type" value="Genomic_DNA"/>
</dbReference>
<gene>
    <name evidence="2" type="ORF">PM001_LOCUS26861</name>
</gene>
<reference evidence="2" key="1">
    <citation type="submission" date="2024-01" db="EMBL/GenBank/DDBJ databases">
        <authorList>
            <person name="Webb A."/>
        </authorList>
    </citation>
    <scope>NUCLEOTIDE SEQUENCE</scope>
    <source>
        <strain evidence="2">Pm1</strain>
    </source>
</reference>